<dbReference type="OrthoDB" id="10069524at2759"/>
<dbReference type="PANTHER" id="PTHR21502">
    <property type="entry name" value="ZINC FINGER PROTEIN DZIP1"/>
    <property type="match status" value="1"/>
</dbReference>
<protein>
    <recommendedName>
        <fullName evidence="11">RH1 domain-containing protein</fullName>
    </recommendedName>
</protein>
<keyword evidence="10" id="KW-1185">Reference proteome</keyword>
<dbReference type="Gene3D" id="1.20.58.1770">
    <property type="match status" value="1"/>
</dbReference>
<evidence type="ECO:0000256" key="6">
    <source>
        <dbReference type="SAM" id="Phobius"/>
    </source>
</evidence>
<dbReference type="eggNOG" id="ENOG502QR9G">
    <property type="taxonomic scope" value="Eukaryota"/>
</dbReference>
<dbReference type="GO" id="GO:0031267">
    <property type="term" value="F:small GTPase binding"/>
    <property type="evidence" value="ECO:0007669"/>
    <property type="project" value="TreeGrafter"/>
</dbReference>
<dbReference type="AlphaFoldDB" id="E3LT96"/>
<feature type="coiled-coil region" evidence="4">
    <location>
        <begin position="108"/>
        <end position="174"/>
    </location>
</feature>
<keyword evidence="2" id="KW-0653">Protein transport</keyword>
<name>E3LT96_CAERE</name>
<gene>
    <name evidence="9" type="ORF">CRE_25159</name>
</gene>
<dbReference type="Proteomes" id="UP000008281">
    <property type="component" value="Unassembled WGS sequence"/>
</dbReference>
<evidence type="ECO:0008006" key="11">
    <source>
        <dbReference type="Google" id="ProtNLM"/>
    </source>
</evidence>
<dbReference type="GO" id="GO:0005737">
    <property type="term" value="C:cytoplasm"/>
    <property type="evidence" value="ECO:0007669"/>
    <property type="project" value="TreeGrafter"/>
</dbReference>
<dbReference type="PANTHER" id="PTHR21502:SF4">
    <property type="entry name" value="RILP-LIKE PROTEIN HOMOLOG"/>
    <property type="match status" value="1"/>
</dbReference>
<keyword evidence="3 4" id="KW-0175">Coiled coil</keyword>
<keyword evidence="1" id="KW-0813">Transport</keyword>
<dbReference type="GO" id="GO:0051959">
    <property type="term" value="F:dynein light intermediate chain binding"/>
    <property type="evidence" value="ECO:0007669"/>
    <property type="project" value="TreeGrafter"/>
</dbReference>
<proteinExistence type="predicted"/>
<feature type="domain" description="RH2" evidence="8">
    <location>
        <begin position="301"/>
        <end position="396"/>
    </location>
</feature>
<dbReference type="InParanoid" id="E3LT96"/>
<feature type="domain" description="RH1" evidence="7">
    <location>
        <begin position="47"/>
        <end position="135"/>
    </location>
</feature>
<evidence type="ECO:0000259" key="8">
    <source>
        <dbReference type="PROSITE" id="PS51777"/>
    </source>
</evidence>
<evidence type="ECO:0000256" key="4">
    <source>
        <dbReference type="SAM" id="Coils"/>
    </source>
</evidence>
<evidence type="ECO:0000256" key="3">
    <source>
        <dbReference type="ARBA" id="ARBA00023054"/>
    </source>
</evidence>
<keyword evidence="6" id="KW-1133">Transmembrane helix</keyword>
<dbReference type="GO" id="GO:0046983">
    <property type="term" value="F:protein dimerization activity"/>
    <property type="evidence" value="ECO:0007669"/>
    <property type="project" value="InterPro"/>
</dbReference>
<feature type="coiled-coil region" evidence="4">
    <location>
        <begin position="198"/>
        <end position="329"/>
    </location>
</feature>
<dbReference type="STRING" id="31234.E3LT96"/>
<keyword evidence="6" id="KW-0812">Transmembrane</keyword>
<dbReference type="InterPro" id="IPR034743">
    <property type="entry name" value="RH1"/>
</dbReference>
<dbReference type="SUPFAM" id="SSF161256">
    <property type="entry name" value="RILP dimerisation region"/>
    <property type="match status" value="1"/>
</dbReference>
<feature type="region of interest" description="Disordered" evidence="5">
    <location>
        <begin position="346"/>
        <end position="383"/>
    </location>
</feature>
<dbReference type="FunFam" id="1.20.58.1770:FF:000005">
    <property type="entry name" value="RILP-like protein homolog isoform X1"/>
    <property type="match status" value="1"/>
</dbReference>
<dbReference type="FunCoup" id="E3LT96">
    <property type="interactions" value="1170"/>
</dbReference>
<evidence type="ECO:0000256" key="5">
    <source>
        <dbReference type="SAM" id="MobiDB-lite"/>
    </source>
</evidence>
<dbReference type="GO" id="GO:0015031">
    <property type="term" value="P:protein transport"/>
    <property type="evidence" value="ECO:0007669"/>
    <property type="project" value="UniProtKB-KW"/>
</dbReference>
<dbReference type="PROSITE" id="PS51776">
    <property type="entry name" value="RH1"/>
    <property type="match status" value="1"/>
</dbReference>
<dbReference type="Pfam" id="PF11461">
    <property type="entry name" value="RILP"/>
    <property type="match status" value="1"/>
</dbReference>
<dbReference type="EMBL" id="DS268414">
    <property type="protein sequence ID" value="EFP09391.1"/>
    <property type="molecule type" value="Genomic_DNA"/>
</dbReference>
<keyword evidence="6" id="KW-0472">Membrane</keyword>
<dbReference type="HOGENOM" id="CLU_528116_0_0_1"/>
<evidence type="ECO:0000256" key="2">
    <source>
        <dbReference type="ARBA" id="ARBA00022927"/>
    </source>
</evidence>
<dbReference type="Pfam" id="PF09744">
    <property type="entry name" value="RH1"/>
    <property type="match status" value="1"/>
</dbReference>
<organism evidence="10">
    <name type="scientific">Caenorhabditis remanei</name>
    <name type="common">Caenorhabditis vulgaris</name>
    <dbReference type="NCBI Taxonomy" id="31234"/>
    <lineage>
        <taxon>Eukaryota</taxon>
        <taxon>Metazoa</taxon>
        <taxon>Ecdysozoa</taxon>
        <taxon>Nematoda</taxon>
        <taxon>Chromadorea</taxon>
        <taxon>Rhabditida</taxon>
        <taxon>Rhabditina</taxon>
        <taxon>Rhabditomorpha</taxon>
        <taxon>Rhabditoidea</taxon>
        <taxon>Rhabditidae</taxon>
        <taxon>Peloderinae</taxon>
        <taxon>Caenorhabditis</taxon>
    </lineage>
</organism>
<evidence type="ECO:0000259" key="7">
    <source>
        <dbReference type="PROSITE" id="PS51776"/>
    </source>
</evidence>
<dbReference type="CDD" id="cd14445">
    <property type="entry name" value="RILP-like"/>
    <property type="match status" value="1"/>
</dbReference>
<feature type="transmembrane region" description="Helical" evidence="6">
    <location>
        <begin position="443"/>
        <end position="466"/>
    </location>
</feature>
<accession>E3LT96</accession>
<sequence length="516" mass="59119">MASELLVNRCFDEFILECCSSDRPSSSAVLHRPRKKISAFVNAMAAARASSPQSPSKHITVVDVYDLAASIGNDFEKLIDNYGNECVRGIMPKVISALETLEAMAAGNDRENEEIMRLSKAVERLEQEKHQRNQQHLKFEEELEQVEKTYRKDIDDLQQMVKNLVNENRNLSTTVSSLPTNSDSPVSSSMREADLKMLLELKEMSSQQKNEIKALQKDVDTYQCQVENLQNSIEKLIRQNEELLRKNSSLQKQGRVIVEEKMEVLKRLEKTEESNIELKKLVKETDRACKDMQIANQDNNEPRFTLGELREVIKEKNILKGRVMELEEELEQFKPGAKKEIMRLDDDDDSDRLAPNSDNANSPGVDGDDLPVYGPMPKEPDEKLHPWKYERKDSGVRKFSGICNHIKSIQFPLLQRLWRDSFAPSRIICERVSSSTGSCNPTFTQLIVLAPILPVHIFFSALIFMFQCLRNPLFLLTYFNHQLTDLTTSQTHFSFKVLMYNISHSPSDETNQLSVD</sequence>
<evidence type="ECO:0000256" key="1">
    <source>
        <dbReference type="ARBA" id="ARBA00022448"/>
    </source>
</evidence>
<reference evidence="9" key="1">
    <citation type="submission" date="2007-07" db="EMBL/GenBank/DDBJ databases">
        <title>PCAP assembly of the Caenorhabditis remanei genome.</title>
        <authorList>
            <consortium name="The Caenorhabditis remanei Sequencing Consortium"/>
            <person name="Wilson R.K."/>
        </authorList>
    </citation>
    <scope>NUCLEOTIDE SEQUENCE [LARGE SCALE GENOMIC DNA]</scope>
    <source>
        <strain evidence="9">PB4641</strain>
    </source>
</reference>
<evidence type="ECO:0000313" key="10">
    <source>
        <dbReference type="Proteomes" id="UP000008281"/>
    </source>
</evidence>
<dbReference type="PROSITE" id="PS51777">
    <property type="entry name" value="RH2"/>
    <property type="match status" value="1"/>
</dbReference>
<evidence type="ECO:0000313" key="9">
    <source>
        <dbReference type="EMBL" id="EFP09391.1"/>
    </source>
</evidence>
<dbReference type="InterPro" id="IPR021563">
    <property type="entry name" value="RILP_dimer"/>
</dbReference>
<dbReference type="InterPro" id="IPR051241">
    <property type="entry name" value="DZIP_RILPL"/>
</dbReference>
<dbReference type="OMA" id="DAITRIM"/>
<dbReference type="GO" id="GO:0036064">
    <property type="term" value="C:ciliary basal body"/>
    <property type="evidence" value="ECO:0007669"/>
    <property type="project" value="TreeGrafter"/>
</dbReference>
<dbReference type="GO" id="GO:0060271">
    <property type="term" value="P:cilium assembly"/>
    <property type="evidence" value="ECO:0007669"/>
    <property type="project" value="TreeGrafter"/>
</dbReference>
<dbReference type="InterPro" id="IPR034744">
    <property type="entry name" value="RH2"/>
</dbReference>